<dbReference type="GO" id="GO:0017124">
    <property type="term" value="F:SH3 domain binding"/>
    <property type="evidence" value="ECO:0007669"/>
    <property type="project" value="TreeGrafter"/>
</dbReference>
<feature type="compositionally biased region" description="Pro residues" evidence="11">
    <location>
        <begin position="282"/>
        <end position="325"/>
    </location>
</feature>
<dbReference type="PRINTS" id="PR00499">
    <property type="entry name" value="P67PHOX"/>
</dbReference>
<dbReference type="PANTHER" id="PTHR10460">
    <property type="entry name" value="ABL INTERACTOR FAMILY MEMBER"/>
    <property type="match status" value="1"/>
</dbReference>
<comment type="subcellular location">
    <subcellularLocation>
        <location evidence="2">Cell projection</location>
        <location evidence="2">Lamellipodium</location>
    </subcellularLocation>
    <subcellularLocation>
        <location evidence="1">Cytoplasm</location>
        <location evidence="1">Cytoskeleton</location>
    </subcellularLocation>
</comment>
<evidence type="ECO:0000256" key="4">
    <source>
        <dbReference type="ARBA" id="ARBA00022443"/>
    </source>
</evidence>
<evidence type="ECO:0000256" key="1">
    <source>
        <dbReference type="ARBA" id="ARBA00004245"/>
    </source>
</evidence>
<dbReference type="SMART" id="SM00326">
    <property type="entry name" value="SH3"/>
    <property type="match status" value="1"/>
</dbReference>
<dbReference type="GO" id="GO:0098858">
    <property type="term" value="C:actin-based cell projection"/>
    <property type="evidence" value="ECO:0007669"/>
    <property type="project" value="TreeGrafter"/>
</dbReference>
<dbReference type="GO" id="GO:0035591">
    <property type="term" value="F:signaling adaptor activity"/>
    <property type="evidence" value="ECO:0007669"/>
    <property type="project" value="TreeGrafter"/>
</dbReference>
<dbReference type="PANTHER" id="PTHR10460:SF2">
    <property type="entry name" value="ABL INTERACTOR 1"/>
    <property type="match status" value="1"/>
</dbReference>
<evidence type="ECO:0000256" key="6">
    <source>
        <dbReference type="ARBA" id="ARBA00022553"/>
    </source>
</evidence>
<keyword evidence="14" id="KW-1185">Reference proteome</keyword>
<feature type="region of interest" description="Disordered" evidence="11">
    <location>
        <begin position="464"/>
        <end position="498"/>
    </location>
</feature>
<dbReference type="InterPro" id="IPR036028">
    <property type="entry name" value="SH3-like_dom_sf"/>
</dbReference>
<accession>A0A315V7P5</accession>
<dbReference type="GO" id="GO:0001764">
    <property type="term" value="P:neuron migration"/>
    <property type="evidence" value="ECO:0007669"/>
    <property type="project" value="TreeGrafter"/>
</dbReference>
<comment type="similarity">
    <text evidence="3">Belongs to the ABI family.</text>
</comment>
<dbReference type="Pfam" id="PF00018">
    <property type="entry name" value="SH3_1"/>
    <property type="match status" value="1"/>
</dbReference>
<evidence type="ECO:0000256" key="11">
    <source>
        <dbReference type="SAM" id="MobiDB-lite"/>
    </source>
</evidence>
<keyword evidence="5" id="KW-0963">Cytoplasm</keyword>
<sequence length="581" mass="62173">MAAVRTGCGALLRFQSLRLIVTSEFVRRLLGQEAALAEAQSEIGKSQPRDHLSRVSHLQHAPCSTESCVTLQIRGSDDALAAINQTLLAAMLAKYREVFLKSKTVDIHKEKVARREIGILTTNKNTTRTHKIVAPANLERPVRYIRKPIDYNVLDDVGHGVKWLKAKQHGNNQAVRAGTLSRTNPPTQKPPSPPMSGRGTLGRNTPYKTLEPVKPPTVPNDYMTSPARLGGQQNSPGRTASLNQRQRTHSGSSGGSSSRENSGSSIPIAVPTPSIPNSGPVPFVPAPPGAPPPPPPPLPPPGVPPPAPPMGGMAPPPPPPPPPYPAVGETKSAPELPPSLVVDQGCAVLLVVASGPGLGPAPVSQFGTISRQISRHNPSNSSVSMVSATGTYRRAPSVTSQFSLQQQQLQLQQQQLQQQPHINGGTPGYGQNSMSVAAPPPPPMPQLTPQIPLTGFVARMQESIADTPTPPPPPPPDDLPIFDDSPPPPPPPVDYEDEEGTVLKFDDPYADGDPQWAPKNYIEKVVAIYDYAQDKEDELTFMEGSIIYVVKKNDDGWFEGVCNGVTGLFPGNYVESIMHYA</sequence>
<evidence type="ECO:0000313" key="14">
    <source>
        <dbReference type="Proteomes" id="UP000250572"/>
    </source>
</evidence>
<keyword evidence="4 10" id="KW-0728">SH3 domain</keyword>
<name>A0A315V7P5_GAMAF</name>
<feature type="region of interest" description="Disordered" evidence="11">
    <location>
        <begin position="168"/>
        <end position="338"/>
    </location>
</feature>
<evidence type="ECO:0000313" key="13">
    <source>
        <dbReference type="EMBL" id="PWA18069.1"/>
    </source>
</evidence>
<dbReference type="Pfam" id="PF07815">
    <property type="entry name" value="Abi_HHR"/>
    <property type="match status" value="1"/>
</dbReference>
<dbReference type="PRINTS" id="PR00452">
    <property type="entry name" value="SH3DOMAIN"/>
</dbReference>
<evidence type="ECO:0000256" key="5">
    <source>
        <dbReference type="ARBA" id="ARBA00022490"/>
    </source>
</evidence>
<dbReference type="InterPro" id="IPR001452">
    <property type="entry name" value="SH3_domain"/>
</dbReference>
<comment type="caution">
    <text evidence="13">The sequence shown here is derived from an EMBL/GenBank/DDBJ whole genome shotgun (WGS) entry which is preliminary data.</text>
</comment>
<evidence type="ECO:0000256" key="9">
    <source>
        <dbReference type="ARBA" id="ARBA00023273"/>
    </source>
</evidence>
<feature type="compositionally biased region" description="Pro residues" evidence="11">
    <location>
        <begin position="468"/>
        <end position="478"/>
    </location>
</feature>
<evidence type="ECO:0000256" key="7">
    <source>
        <dbReference type="ARBA" id="ARBA00023054"/>
    </source>
</evidence>
<reference evidence="13 14" key="1">
    <citation type="journal article" date="2018" name="G3 (Bethesda)">
        <title>A High-Quality Reference Genome for the Invasive Mosquitofish Gambusia affinis Using a Chicago Library.</title>
        <authorList>
            <person name="Hoffberg S.L."/>
            <person name="Troendle N.J."/>
            <person name="Glenn T.C."/>
            <person name="Mahmud O."/>
            <person name="Louha S."/>
            <person name="Chalopin D."/>
            <person name="Bennetzen J.L."/>
            <person name="Mauricio R."/>
        </authorList>
    </citation>
    <scope>NUCLEOTIDE SEQUENCE [LARGE SCALE GENOMIC DNA]</scope>
    <source>
        <strain evidence="13">NE01/NJP1002.9</strain>
        <tissue evidence="13">Muscle</tissue>
    </source>
</reference>
<dbReference type="EMBL" id="NHOQ01002355">
    <property type="protein sequence ID" value="PWA18069.1"/>
    <property type="molecule type" value="Genomic_DNA"/>
</dbReference>
<dbReference type="STRING" id="33528.ENSGAFP00000027376"/>
<dbReference type="AlphaFoldDB" id="A0A315V7P5"/>
<evidence type="ECO:0000256" key="3">
    <source>
        <dbReference type="ARBA" id="ARBA00010020"/>
    </source>
</evidence>
<gene>
    <name evidence="13" type="ORF">CCH79_00004008</name>
</gene>
<dbReference type="FunFam" id="2.30.30.40:FF:000002">
    <property type="entry name" value="abl interactor 1 isoform X1"/>
    <property type="match status" value="1"/>
</dbReference>
<keyword evidence="6" id="KW-0597">Phosphoprotein</keyword>
<proteinExistence type="inferred from homology"/>
<dbReference type="Gene3D" id="2.30.30.40">
    <property type="entry name" value="SH3 Domains"/>
    <property type="match status" value="1"/>
</dbReference>
<evidence type="ECO:0000259" key="12">
    <source>
        <dbReference type="PROSITE" id="PS50002"/>
    </source>
</evidence>
<keyword evidence="7" id="KW-0175">Coiled coil</keyword>
<keyword evidence="9" id="KW-0966">Cell projection</keyword>
<keyword evidence="8" id="KW-0206">Cytoskeleton</keyword>
<feature type="domain" description="SH3" evidence="12">
    <location>
        <begin position="520"/>
        <end position="579"/>
    </location>
</feature>
<evidence type="ECO:0000256" key="10">
    <source>
        <dbReference type="PROSITE-ProRule" id="PRU00192"/>
    </source>
</evidence>
<dbReference type="PROSITE" id="PS50002">
    <property type="entry name" value="SH3"/>
    <property type="match status" value="1"/>
</dbReference>
<dbReference type="InterPro" id="IPR028457">
    <property type="entry name" value="ABI"/>
</dbReference>
<dbReference type="InterPro" id="IPR012849">
    <property type="entry name" value="Abl-interactor_HHR_dom"/>
</dbReference>
<feature type="compositionally biased region" description="Low complexity" evidence="11">
    <location>
        <begin position="255"/>
        <end position="265"/>
    </location>
</feature>
<dbReference type="Proteomes" id="UP000250572">
    <property type="component" value="Unassembled WGS sequence"/>
</dbReference>
<dbReference type="GO" id="GO:0005856">
    <property type="term" value="C:cytoskeleton"/>
    <property type="evidence" value="ECO:0007669"/>
    <property type="project" value="UniProtKB-SubCell"/>
</dbReference>
<dbReference type="SUPFAM" id="SSF50044">
    <property type="entry name" value="SH3-domain"/>
    <property type="match status" value="1"/>
</dbReference>
<organism evidence="13 14">
    <name type="scientific">Gambusia affinis</name>
    <name type="common">Western mosquitofish</name>
    <name type="synonym">Heterandria affinis</name>
    <dbReference type="NCBI Taxonomy" id="33528"/>
    <lineage>
        <taxon>Eukaryota</taxon>
        <taxon>Metazoa</taxon>
        <taxon>Chordata</taxon>
        <taxon>Craniata</taxon>
        <taxon>Vertebrata</taxon>
        <taxon>Euteleostomi</taxon>
        <taxon>Actinopterygii</taxon>
        <taxon>Neopterygii</taxon>
        <taxon>Teleostei</taxon>
        <taxon>Neoteleostei</taxon>
        <taxon>Acanthomorphata</taxon>
        <taxon>Ovalentaria</taxon>
        <taxon>Atherinomorphae</taxon>
        <taxon>Cyprinodontiformes</taxon>
        <taxon>Poeciliidae</taxon>
        <taxon>Poeciliinae</taxon>
        <taxon>Gambusia</taxon>
    </lineage>
</organism>
<protein>
    <recommendedName>
        <fullName evidence="12">SH3 domain-containing protein</fullName>
    </recommendedName>
</protein>
<dbReference type="GO" id="GO:0031209">
    <property type="term" value="C:SCAR complex"/>
    <property type="evidence" value="ECO:0007669"/>
    <property type="project" value="TreeGrafter"/>
</dbReference>
<evidence type="ECO:0000256" key="2">
    <source>
        <dbReference type="ARBA" id="ARBA00004510"/>
    </source>
</evidence>
<evidence type="ECO:0000256" key="8">
    <source>
        <dbReference type="ARBA" id="ARBA00023212"/>
    </source>
</evidence>
<feature type="compositionally biased region" description="Polar residues" evidence="11">
    <location>
        <begin position="169"/>
        <end position="184"/>
    </location>
</feature>
<feature type="compositionally biased region" description="Polar residues" evidence="11">
    <location>
        <begin position="231"/>
        <end position="245"/>
    </location>
</feature>
<dbReference type="GO" id="GO:0030027">
    <property type="term" value="C:lamellipodium"/>
    <property type="evidence" value="ECO:0007669"/>
    <property type="project" value="UniProtKB-SubCell"/>
</dbReference>
<feature type="non-terminal residue" evidence="13">
    <location>
        <position position="581"/>
    </location>
</feature>